<keyword evidence="2" id="KW-1185">Reference proteome</keyword>
<organism evidence="1 2">
    <name type="scientific">Eutrema salsugineum</name>
    <name type="common">Saltwater cress</name>
    <name type="synonym">Sisymbrium salsugineum</name>
    <dbReference type="NCBI Taxonomy" id="72664"/>
    <lineage>
        <taxon>Eukaryota</taxon>
        <taxon>Viridiplantae</taxon>
        <taxon>Streptophyta</taxon>
        <taxon>Embryophyta</taxon>
        <taxon>Tracheophyta</taxon>
        <taxon>Spermatophyta</taxon>
        <taxon>Magnoliopsida</taxon>
        <taxon>eudicotyledons</taxon>
        <taxon>Gunneridae</taxon>
        <taxon>Pentapetalae</taxon>
        <taxon>rosids</taxon>
        <taxon>malvids</taxon>
        <taxon>Brassicales</taxon>
        <taxon>Brassicaceae</taxon>
        <taxon>Eutremeae</taxon>
        <taxon>Eutrema</taxon>
    </lineage>
</organism>
<dbReference type="KEGG" id="eus:EUTSA_v10026708mg"/>
<dbReference type="AlphaFoldDB" id="V4MSM9"/>
<sequence length="79" mass="9164">MHLLLSSLLPTLKTPPKQKRKILNQRSSFLSLFLFSLSFSQICVNKFMSGNHGRGSLSLFYSKDERLTTSMMKLPRGWW</sequence>
<proteinExistence type="predicted"/>
<protein>
    <submittedName>
        <fullName evidence="1">Uncharacterized protein</fullName>
    </submittedName>
</protein>
<dbReference type="EMBL" id="KI517384">
    <property type="protein sequence ID" value="ESQ56313.1"/>
    <property type="molecule type" value="Genomic_DNA"/>
</dbReference>
<gene>
    <name evidence="1" type="ORF">EUTSA_v10026708mg</name>
</gene>
<evidence type="ECO:0000313" key="1">
    <source>
        <dbReference type="EMBL" id="ESQ56313.1"/>
    </source>
</evidence>
<dbReference type="Gramene" id="ESQ56313">
    <property type="protein sequence ID" value="ESQ56313"/>
    <property type="gene ID" value="EUTSA_v10026708mg"/>
</dbReference>
<accession>V4MSM9</accession>
<evidence type="ECO:0000313" key="2">
    <source>
        <dbReference type="Proteomes" id="UP000030689"/>
    </source>
</evidence>
<reference evidence="1 2" key="1">
    <citation type="journal article" date="2013" name="Front. Plant Sci.">
        <title>The Reference Genome of the Halophytic Plant Eutrema salsugineum.</title>
        <authorList>
            <person name="Yang R."/>
            <person name="Jarvis D.E."/>
            <person name="Chen H."/>
            <person name="Beilstein M.A."/>
            <person name="Grimwood J."/>
            <person name="Jenkins J."/>
            <person name="Shu S."/>
            <person name="Prochnik S."/>
            <person name="Xin M."/>
            <person name="Ma C."/>
            <person name="Schmutz J."/>
            <person name="Wing R.A."/>
            <person name="Mitchell-Olds T."/>
            <person name="Schumaker K.S."/>
            <person name="Wang X."/>
        </authorList>
    </citation>
    <scope>NUCLEOTIDE SEQUENCE [LARGE SCALE GENOMIC DNA]</scope>
</reference>
<dbReference type="Proteomes" id="UP000030689">
    <property type="component" value="Unassembled WGS sequence"/>
</dbReference>
<name>V4MSM9_EUTSA</name>